<sequence length="51" mass="5659">MSDWLYDAGAWTGRNLVAPFLDGLLDEVGPVVSKHVSERVSPKNWLKGLFS</sequence>
<reference evidence="1 2" key="1">
    <citation type="submission" date="2014-10" db="EMBL/GenBank/DDBJ databases">
        <authorList>
            <person name="Mackenzie J."/>
            <person name="Lekholoane M."/>
            <person name="Leqhaoe R."/>
            <person name="Mcunu Z."/>
            <person name="Mzobe Z."/>
            <person name="Rodel H."/>
            <person name="Seagreen C."/>
            <person name="Mazeka N."/>
            <person name="Larsen M.H."/>
            <person name="Rubin E.J."/>
            <person name="Russell D.A."/>
            <person name="Guerrero C.A."/>
            <person name="Bowman C.A."/>
            <person name="Jacobs-Sera D."/>
            <person name="Hendrix R.W."/>
            <person name="Hatfull G.F."/>
        </authorList>
    </citation>
    <scope>NUCLEOTIDE SEQUENCE [LARGE SCALE GENOMIC DNA]</scope>
</reference>
<proteinExistence type="predicted"/>
<name>A0A0B4ZXP7_9CAUD</name>
<evidence type="ECO:0000313" key="1">
    <source>
        <dbReference type="EMBL" id="AJD82122.1"/>
    </source>
</evidence>
<dbReference type="EMBL" id="KP027195">
    <property type="protein sequence ID" value="AJD82122.1"/>
    <property type="molecule type" value="Genomic_DNA"/>
</dbReference>
<evidence type="ECO:0000313" key="2">
    <source>
        <dbReference type="Proteomes" id="UP000031718"/>
    </source>
</evidence>
<dbReference type="Proteomes" id="UP000031718">
    <property type="component" value="Segment"/>
</dbReference>
<protein>
    <submittedName>
        <fullName evidence="1">Uncharacterized protein</fullName>
    </submittedName>
</protein>
<gene>
    <name evidence="1" type="primary">50</name>
    <name evidence="1" type="ORF">COSMO_50</name>
</gene>
<accession>A0A0B4ZXP7</accession>
<organism evidence="1 2">
    <name type="scientific">Mycobacterium phage Cosmo</name>
    <dbReference type="NCBI Taxonomy" id="1567467"/>
    <lineage>
        <taxon>Viruses</taxon>
        <taxon>Duplodnaviria</taxon>
        <taxon>Heunggongvirae</taxon>
        <taxon>Uroviricota</taxon>
        <taxon>Caudoviricetes</taxon>
        <taxon>Vilmaviridae</taxon>
        <taxon>Wildcatvirus</taxon>
        <taxon>Wildcatvirus wildcat</taxon>
        <taxon>Mycobacterium virus Wildcat</taxon>
    </lineage>
</organism>